<dbReference type="InterPro" id="IPR005920">
    <property type="entry name" value="HutI"/>
</dbReference>
<sequence length="412" mass="45543">MRLLLTHIHELYQTETVHRRTRVAGAEMAEMPKLHNAWLLIENGLIHSFGDMASMPEMHADETIDACGRLVLPAWCDSHTHLVFAAPREQEFEYRIKGMSYEEIARKGGGILNSARRLNETSEEALYDSAYERLLEVMAQGTGAIEIKSGYGLTTESELKMLRVIRKLKENAPVPVKASFLAAHAYPLEYKNDHEAYIKLIIEEMLPRVAGEGLADYMDAFCEEGFFSVADTDRLLEAGWKHGLKPKIHANQLHYSGGVQVGVKHNAVSVDHLECVGEAEIECLRNSNTIPTLLPGAAFFLGIQYQPARKIIDAGLPVCLATDYNPGTCPSGNVPLLLTMACTQLKMTPEEAVHAVTLNGAAAMELQNELGTIAVGKKANLILTKKMNSLAYIPYDFGNNPVHKMILNGVLY</sequence>
<comment type="caution">
    <text evidence="9">The sequence shown here is derived from an EMBL/GenBank/DDBJ whole genome shotgun (WGS) entry which is preliminary data.</text>
</comment>
<accession>A0A2W2B723</accession>
<comment type="similarity">
    <text evidence="7">Belongs to the metallo-dependent hydrolases superfamily. HutI family.</text>
</comment>
<reference evidence="9 10" key="1">
    <citation type="submission" date="2018-06" db="EMBL/GenBank/DDBJ databases">
        <title>Mucibacter soli gen. nov., sp. nov., a new member of the family Chitinophagaceae producing mucin.</title>
        <authorList>
            <person name="Kim M.-K."/>
            <person name="Park S."/>
            <person name="Kim T.-S."/>
            <person name="Joung Y."/>
            <person name="Han J.-H."/>
            <person name="Kim S.B."/>
        </authorList>
    </citation>
    <scope>NUCLEOTIDE SEQUENCE [LARGE SCALE GENOMIC DNA]</scope>
    <source>
        <strain evidence="9 10">R1-15</strain>
    </source>
</reference>
<dbReference type="SUPFAM" id="SSF51556">
    <property type="entry name" value="Metallo-dependent hydrolases"/>
    <property type="match status" value="1"/>
</dbReference>
<feature type="binding site" evidence="7">
    <location>
        <position position="151"/>
    </location>
    <ligand>
        <name>4-imidazolone-5-propanoate</name>
        <dbReference type="ChEBI" id="CHEBI:77893"/>
    </ligand>
</feature>
<feature type="binding site" evidence="7">
    <location>
        <position position="81"/>
    </location>
    <ligand>
        <name>Fe(3+)</name>
        <dbReference type="ChEBI" id="CHEBI:29034"/>
    </ligand>
</feature>
<organism evidence="9 10">
    <name type="scientific">Taibaiella soli</name>
    <dbReference type="NCBI Taxonomy" id="1649169"/>
    <lineage>
        <taxon>Bacteria</taxon>
        <taxon>Pseudomonadati</taxon>
        <taxon>Bacteroidota</taxon>
        <taxon>Chitinophagia</taxon>
        <taxon>Chitinophagales</taxon>
        <taxon>Chitinophagaceae</taxon>
        <taxon>Taibaiella</taxon>
    </lineage>
</organism>
<feature type="binding site" evidence="7">
    <location>
        <position position="325"/>
    </location>
    <ligand>
        <name>N-formimidoyl-L-glutamate</name>
        <dbReference type="ChEBI" id="CHEBI:58928"/>
    </ligand>
</feature>
<dbReference type="OrthoDB" id="9776455at2"/>
<dbReference type="AlphaFoldDB" id="A0A2W2B723"/>
<feature type="binding site" evidence="7">
    <location>
        <position position="327"/>
    </location>
    <ligand>
        <name>N-formimidoyl-L-glutamate</name>
        <dbReference type="ChEBI" id="CHEBI:58928"/>
    </ligand>
</feature>
<proteinExistence type="inferred from homology"/>
<comment type="cofactor">
    <cofactor evidence="7">
        <name>Zn(2+)</name>
        <dbReference type="ChEBI" id="CHEBI:29105"/>
    </cofactor>
    <cofactor evidence="7">
        <name>Fe(3+)</name>
        <dbReference type="ChEBI" id="CHEBI:29034"/>
    </cofactor>
    <text evidence="7">Binds 1 zinc or iron ion per subunit.</text>
</comment>
<dbReference type="EMBL" id="QKTW01000022">
    <property type="protein sequence ID" value="PZF71807.1"/>
    <property type="molecule type" value="Genomic_DNA"/>
</dbReference>
<dbReference type="GO" id="GO:0050480">
    <property type="term" value="F:imidazolonepropionase activity"/>
    <property type="evidence" value="ECO:0007669"/>
    <property type="project" value="UniProtKB-UniRule"/>
</dbReference>
<keyword evidence="3 7" id="KW-0378">Hydrolase</keyword>
<dbReference type="GO" id="GO:0008270">
    <property type="term" value="F:zinc ion binding"/>
    <property type="evidence" value="ECO:0007669"/>
    <property type="project" value="UniProtKB-UniRule"/>
</dbReference>
<comment type="catalytic activity">
    <reaction evidence="7">
        <text>4-imidazolone-5-propanoate + H2O = N-formimidoyl-L-glutamate</text>
        <dbReference type="Rhea" id="RHEA:23660"/>
        <dbReference type="ChEBI" id="CHEBI:15377"/>
        <dbReference type="ChEBI" id="CHEBI:58928"/>
        <dbReference type="ChEBI" id="CHEBI:77893"/>
        <dbReference type="EC" id="3.5.2.7"/>
    </reaction>
</comment>
<keyword evidence="2 7" id="KW-0479">Metal-binding</keyword>
<dbReference type="Pfam" id="PF01979">
    <property type="entry name" value="Amidohydro_1"/>
    <property type="match status" value="1"/>
</dbReference>
<dbReference type="UniPathway" id="UPA00379">
    <property type="reaction ID" value="UER00551"/>
</dbReference>
<dbReference type="RefSeq" id="WP_111000178.1">
    <property type="nucleotide sequence ID" value="NZ_QKTW01000022.1"/>
</dbReference>
<dbReference type="NCBIfam" id="TIGR01224">
    <property type="entry name" value="hutI"/>
    <property type="match status" value="1"/>
</dbReference>
<evidence type="ECO:0000256" key="6">
    <source>
        <dbReference type="ARBA" id="ARBA00023004"/>
    </source>
</evidence>
<dbReference type="InterPro" id="IPR011059">
    <property type="entry name" value="Metal-dep_hydrolase_composite"/>
</dbReference>
<feature type="binding site" evidence="7">
    <location>
        <position position="81"/>
    </location>
    <ligand>
        <name>Zn(2+)</name>
        <dbReference type="ChEBI" id="CHEBI:29105"/>
    </ligand>
</feature>
<dbReference type="PANTHER" id="PTHR42752">
    <property type="entry name" value="IMIDAZOLONEPROPIONASE"/>
    <property type="match status" value="1"/>
</dbReference>
<feature type="binding site" evidence="7">
    <location>
        <position position="79"/>
    </location>
    <ligand>
        <name>Fe(3+)</name>
        <dbReference type="ChEBI" id="CHEBI:29034"/>
    </ligand>
</feature>
<evidence type="ECO:0000259" key="8">
    <source>
        <dbReference type="Pfam" id="PF01979"/>
    </source>
</evidence>
<name>A0A2W2B723_9BACT</name>
<keyword evidence="4 7" id="KW-0369">Histidine metabolism</keyword>
<comment type="pathway">
    <text evidence="7">Amino-acid degradation; L-histidine degradation into L-glutamate; N-formimidoyl-L-glutamate from L-histidine: step 3/3.</text>
</comment>
<feature type="binding site" evidence="7">
    <location>
        <position position="323"/>
    </location>
    <ligand>
        <name>Fe(3+)</name>
        <dbReference type="ChEBI" id="CHEBI:29034"/>
    </ligand>
</feature>
<evidence type="ECO:0000313" key="10">
    <source>
        <dbReference type="Proteomes" id="UP000248745"/>
    </source>
</evidence>
<keyword evidence="5 7" id="KW-0862">Zinc</keyword>
<dbReference type="Proteomes" id="UP000248745">
    <property type="component" value="Unassembled WGS sequence"/>
</dbReference>
<evidence type="ECO:0000256" key="4">
    <source>
        <dbReference type="ARBA" id="ARBA00022808"/>
    </source>
</evidence>
<feature type="binding site" evidence="7">
    <location>
        <position position="252"/>
    </location>
    <ligand>
        <name>4-imidazolone-5-propanoate</name>
        <dbReference type="ChEBI" id="CHEBI:77893"/>
    </ligand>
</feature>
<feature type="binding site" evidence="7">
    <location>
        <position position="328"/>
    </location>
    <ligand>
        <name>4-imidazolone-5-propanoate</name>
        <dbReference type="ChEBI" id="CHEBI:77893"/>
    </ligand>
</feature>
<evidence type="ECO:0000256" key="7">
    <source>
        <dbReference type="HAMAP-Rule" id="MF_00372"/>
    </source>
</evidence>
<feature type="binding site" evidence="7">
    <location>
        <position position="88"/>
    </location>
    <ligand>
        <name>4-imidazolone-5-propanoate</name>
        <dbReference type="ChEBI" id="CHEBI:77893"/>
    </ligand>
</feature>
<feature type="binding site" evidence="7">
    <location>
        <position position="79"/>
    </location>
    <ligand>
        <name>Zn(2+)</name>
        <dbReference type="ChEBI" id="CHEBI:29105"/>
    </ligand>
</feature>
<dbReference type="HAMAP" id="MF_00372">
    <property type="entry name" value="HutI"/>
    <property type="match status" value="1"/>
</dbReference>
<dbReference type="GO" id="GO:0005506">
    <property type="term" value="F:iron ion binding"/>
    <property type="evidence" value="ECO:0007669"/>
    <property type="project" value="UniProtKB-UniRule"/>
</dbReference>
<keyword evidence="10" id="KW-1185">Reference proteome</keyword>
<feature type="binding site" evidence="7">
    <location>
        <position position="249"/>
    </location>
    <ligand>
        <name>Zn(2+)</name>
        <dbReference type="ChEBI" id="CHEBI:29105"/>
    </ligand>
</feature>
<comment type="subcellular location">
    <subcellularLocation>
        <location evidence="7">Cytoplasm</location>
    </subcellularLocation>
</comment>
<gene>
    <name evidence="7" type="primary">hutI</name>
    <name evidence="9" type="ORF">DN068_17225</name>
</gene>
<comment type="function">
    <text evidence="7">Catalyzes the hydrolytic cleavage of the carbon-nitrogen bond in imidazolone-5-propanoate to yield N-formimidoyl-L-glutamate. It is the third step in the universal histidine degradation pathway.</text>
</comment>
<feature type="binding site" evidence="7">
    <location>
        <position position="249"/>
    </location>
    <ligand>
        <name>Fe(3+)</name>
        <dbReference type="ChEBI" id="CHEBI:29034"/>
    </ligand>
</feature>
<feature type="binding site" evidence="7">
    <location>
        <position position="151"/>
    </location>
    <ligand>
        <name>N-formimidoyl-L-glutamate</name>
        <dbReference type="ChEBI" id="CHEBI:58928"/>
    </ligand>
</feature>
<evidence type="ECO:0000256" key="3">
    <source>
        <dbReference type="ARBA" id="ARBA00022801"/>
    </source>
</evidence>
<evidence type="ECO:0000256" key="5">
    <source>
        <dbReference type="ARBA" id="ARBA00022833"/>
    </source>
</evidence>
<feature type="binding site" evidence="7">
    <location>
        <position position="323"/>
    </location>
    <ligand>
        <name>Zn(2+)</name>
        <dbReference type="ChEBI" id="CHEBI:29105"/>
    </ligand>
</feature>
<dbReference type="EC" id="3.5.2.7" evidence="1 7"/>
<dbReference type="Gene3D" id="3.20.20.140">
    <property type="entry name" value="Metal-dependent hydrolases"/>
    <property type="match status" value="1"/>
</dbReference>
<dbReference type="FunFam" id="3.20.20.140:FF:000007">
    <property type="entry name" value="Imidazolonepropionase"/>
    <property type="match status" value="1"/>
</dbReference>
<dbReference type="GO" id="GO:0019556">
    <property type="term" value="P:L-histidine catabolic process to glutamate and formamide"/>
    <property type="evidence" value="ECO:0007669"/>
    <property type="project" value="UniProtKB-UniRule"/>
</dbReference>
<evidence type="ECO:0000256" key="2">
    <source>
        <dbReference type="ARBA" id="ARBA00022723"/>
    </source>
</evidence>
<dbReference type="GO" id="GO:0005737">
    <property type="term" value="C:cytoplasm"/>
    <property type="evidence" value="ECO:0007669"/>
    <property type="project" value="UniProtKB-SubCell"/>
</dbReference>
<feature type="binding site" evidence="7">
    <location>
        <position position="184"/>
    </location>
    <ligand>
        <name>4-imidazolone-5-propanoate</name>
        <dbReference type="ChEBI" id="CHEBI:77893"/>
    </ligand>
</feature>
<evidence type="ECO:0000256" key="1">
    <source>
        <dbReference type="ARBA" id="ARBA00012864"/>
    </source>
</evidence>
<keyword evidence="6 7" id="KW-0408">Iron</keyword>
<dbReference type="GO" id="GO:0019557">
    <property type="term" value="P:L-histidine catabolic process to glutamate and formate"/>
    <property type="evidence" value="ECO:0007669"/>
    <property type="project" value="UniProtKB-UniPathway"/>
</dbReference>
<evidence type="ECO:0000313" key="9">
    <source>
        <dbReference type="EMBL" id="PZF71807.1"/>
    </source>
</evidence>
<dbReference type="SUPFAM" id="SSF51338">
    <property type="entry name" value="Composite domain of metallo-dependent hydrolases"/>
    <property type="match status" value="1"/>
</dbReference>
<feature type="domain" description="Amidohydrolase-related" evidence="8">
    <location>
        <begin position="251"/>
        <end position="410"/>
    </location>
</feature>
<dbReference type="InterPro" id="IPR032466">
    <property type="entry name" value="Metal_Hydrolase"/>
</dbReference>
<dbReference type="Gene3D" id="2.30.40.10">
    <property type="entry name" value="Urease, subunit C, domain 1"/>
    <property type="match status" value="1"/>
</dbReference>
<dbReference type="PANTHER" id="PTHR42752:SF1">
    <property type="entry name" value="IMIDAZOLONEPROPIONASE-RELATED"/>
    <property type="match status" value="1"/>
</dbReference>
<keyword evidence="7" id="KW-0963">Cytoplasm</keyword>
<dbReference type="InterPro" id="IPR006680">
    <property type="entry name" value="Amidohydro-rel"/>
</dbReference>
<protein>
    <recommendedName>
        <fullName evidence="1 7">Imidazolonepropionase</fullName>
        <ecNumber evidence="1 7">3.5.2.7</ecNumber>
    </recommendedName>
    <alternativeName>
        <fullName evidence="7">Imidazolone-5-propionate hydrolase</fullName>
    </alternativeName>
</protein>